<evidence type="ECO:0000313" key="3">
    <source>
        <dbReference type="EMBL" id="MBP1468010.1"/>
    </source>
</evidence>
<feature type="region of interest" description="Disordered" evidence="1">
    <location>
        <begin position="178"/>
        <end position="206"/>
    </location>
</feature>
<feature type="compositionally biased region" description="Acidic residues" evidence="1">
    <location>
        <begin position="183"/>
        <end position="199"/>
    </location>
</feature>
<evidence type="ECO:0000313" key="4">
    <source>
        <dbReference type="Proteomes" id="UP001193081"/>
    </source>
</evidence>
<dbReference type="SUPFAM" id="SSF52540">
    <property type="entry name" value="P-loop containing nucleoside triphosphate hydrolases"/>
    <property type="match status" value="1"/>
</dbReference>
<keyword evidence="3" id="KW-0347">Helicase</keyword>
<dbReference type="Proteomes" id="UP001193081">
    <property type="component" value="Unassembled WGS sequence"/>
</dbReference>
<dbReference type="CDD" id="cd18785">
    <property type="entry name" value="SF2_C"/>
    <property type="match status" value="1"/>
</dbReference>
<keyword evidence="3" id="KW-0378">Hydrolase</keyword>
<dbReference type="PROSITE" id="PS51194">
    <property type="entry name" value="HELICASE_CTER"/>
    <property type="match status" value="1"/>
</dbReference>
<keyword evidence="3" id="KW-0547">Nucleotide-binding</keyword>
<gene>
    <name evidence="3" type="primary">drmA</name>
    <name evidence="3" type="ORF">EYB53_019995</name>
</gene>
<dbReference type="NCBIfam" id="NF038325">
    <property type="entry name" value="DISARM_DrmAS"/>
    <property type="match status" value="1"/>
</dbReference>
<sequence>MNRIKLSTVLKSGPAAIMEMSGRLARGEIVLDGGGVAALTPEQLEFLLSAIPTSWDTPELGEVIDAPTLSPALGDQLIDWLNRRHGRAASGDQGAGIGDQEPPPGPPIPVSDQIPGPRSPAPEPRSPAPEPRSPNLRDQLEDLVIRQLLGPWDGPEEVVDEATVRGRYLVGMLAPRASSGIPEEYDDGDLGGSDGEDGSADAPPPKATTAMLPSSIGLTFAVSLEADAIAVTARWGSYERVEIKEDRYRRKDGSYQHPWKRTPIDVILPPISLRHGKVGPLVISKEHERVTLQGVIRKRLGEWIVTLFLVNGQEEPKRSKDSAWVFQPELVVRAPDGTGMFRRRPLSGDQLDPEDQLTAMLYRNEVEFAVGHGVAVDATTDRDADGRSIHDCAVEVRTVVVPTYEVPRTTPPTPDDPGFARLESLTVDMAALAVIPDGQFAAHLAPLAEAYAEWIERQAARLEAPTPDLQAFINPGQEALRRCRKALERIRAGIDLLDTNPQAAAAFRFANRAMAMQRTRSLYAASVRRGEKKAPADFDRPEDHTWRAFQLGFLLLNLPPLTDPRHTDRALPADSLDSNPAASVADLLWFPTGGGKTEAYLGLTAYTLGIRRLQGEIAGRSGLTGVAVLMRYTLRLLTLQQFQRAATLICACEVIRREDPARWGEEPFRIGLWVGQRSTPNWVEDADEAIKQMKKGGNASGGTPYQFKHCPWCGTPIDPGRDLAAEPPEQGRSRVLIYCGSLMNHCPFNARQADGEGLPVMVVDEEIYHRLPSLLIATVDKFAQMPWNGRVAALFGQVTGYCERHGYLTPDSDHPAQSHPATKGGRHSAARVIPVAPLRPPDLIIQDELHLISGPLGTLVGLYETAIDHLATWTVDGMKVRPKVIASTATIRRADQQVHSLFLRRVEIFPPQGLDAGDNFFALQRSPSDEHPGRRYIGICAPGIRHKTALIQSYVAFLAAAQQLYESALHRADPYMTLVGYFNALRELAAMRRAVDDTVSTRLKKMQQRGLPRRFLDPWSVRELTSRLSASDIPEMLDRLEASFDPSKRAEKGTKRSPAQFPVDVLLATNMISVGIDVSRLGLMVVAGQPKSTAEYIQATSRVGRQHPGLVATVYNWARPRDLSHYERFQHYHATFYQHVEALSVTPFSPRALDRGLSGVLIAMTRIGQPAYNPNLGAGRLNSSDPTIEDALAAVIRRAEAVDGPKRAGLIQDALKERLDHWHARIAATVSAKLGYQKAGGDTVGLLSPPGEGDWSLFAILNSLRDVEPTVNLVLEDSGLDGGGQSWNYELESAPDAGTPADEE</sequence>
<dbReference type="EMBL" id="SIJK02000051">
    <property type="protein sequence ID" value="MBP1468010.1"/>
    <property type="molecule type" value="Genomic_DNA"/>
</dbReference>
<dbReference type="SMART" id="SM00490">
    <property type="entry name" value="HELICc"/>
    <property type="match status" value="1"/>
</dbReference>
<feature type="domain" description="Helicase C-terminal" evidence="2">
    <location>
        <begin position="960"/>
        <end position="1144"/>
    </location>
</feature>
<dbReference type="Pfam" id="PF00271">
    <property type="entry name" value="Helicase_C"/>
    <property type="match status" value="1"/>
</dbReference>
<feature type="region of interest" description="Disordered" evidence="1">
    <location>
        <begin position="1285"/>
        <end position="1304"/>
    </location>
</feature>
<protein>
    <submittedName>
        <fullName evidence="3">DISARM system helicase DrmA</fullName>
    </submittedName>
</protein>
<accession>A0ABS4DF03</accession>
<proteinExistence type="predicted"/>
<reference evidence="3 4" key="1">
    <citation type="submission" date="2021-03" db="EMBL/GenBank/DDBJ databases">
        <authorList>
            <person name="Grouzdev D.S."/>
        </authorList>
    </citation>
    <scope>NUCLEOTIDE SEQUENCE [LARGE SCALE GENOMIC DNA]</scope>
    <source>
        <strain evidence="3 4">M50-1</strain>
    </source>
</reference>
<dbReference type="InterPro" id="IPR001650">
    <property type="entry name" value="Helicase_C-like"/>
</dbReference>
<comment type="caution">
    <text evidence="3">The sequence shown here is derived from an EMBL/GenBank/DDBJ whole genome shotgun (WGS) entry which is preliminary data.</text>
</comment>
<organism evidence="3 4">
    <name type="scientific">Candidatus Chloroploca mongolica</name>
    <dbReference type="NCBI Taxonomy" id="2528176"/>
    <lineage>
        <taxon>Bacteria</taxon>
        <taxon>Bacillati</taxon>
        <taxon>Chloroflexota</taxon>
        <taxon>Chloroflexia</taxon>
        <taxon>Chloroflexales</taxon>
        <taxon>Chloroflexineae</taxon>
        <taxon>Oscillochloridaceae</taxon>
        <taxon>Candidatus Chloroploca</taxon>
    </lineage>
</organism>
<name>A0ABS4DF03_9CHLR</name>
<dbReference type="Gene3D" id="3.40.50.300">
    <property type="entry name" value="P-loop containing nucleotide triphosphate hydrolases"/>
    <property type="match status" value="1"/>
</dbReference>
<dbReference type="RefSeq" id="WP_205712700.1">
    <property type="nucleotide sequence ID" value="NZ_SIJK02000051.1"/>
</dbReference>
<evidence type="ECO:0000256" key="1">
    <source>
        <dbReference type="SAM" id="MobiDB-lite"/>
    </source>
</evidence>
<evidence type="ECO:0000259" key="2">
    <source>
        <dbReference type="PROSITE" id="PS51194"/>
    </source>
</evidence>
<dbReference type="InterPro" id="IPR027417">
    <property type="entry name" value="P-loop_NTPase"/>
</dbReference>
<keyword evidence="4" id="KW-1185">Reference proteome</keyword>
<dbReference type="GO" id="GO:0004386">
    <property type="term" value="F:helicase activity"/>
    <property type="evidence" value="ECO:0007669"/>
    <property type="project" value="UniProtKB-KW"/>
</dbReference>
<feature type="compositionally biased region" description="Pro residues" evidence="1">
    <location>
        <begin position="117"/>
        <end position="132"/>
    </location>
</feature>
<feature type="region of interest" description="Disordered" evidence="1">
    <location>
        <begin position="87"/>
        <end position="136"/>
    </location>
</feature>
<keyword evidence="3" id="KW-0067">ATP-binding</keyword>